<accession>A0ABT9W3I5</accession>
<evidence type="ECO:0000313" key="3">
    <source>
        <dbReference type="Proteomes" id="UP001235840"/>
    </source>
</evidence>
<dbReference type="RefSeq" id="WP_307397037.1">
    <property type="nucleotide sequence ID" value="NZ_BAAADK010000049.1"/>
</dbReference>
<proteinExistence type="predicted"/>
<name>A0ABT9W3I5_9BACI</name>
<sequence>MECKDTNLTYQIIGTKYTGRFNDYPVFIPNASEEFKTKYKEAFGDESFLRAIVYEPKREESQETGYFYIGAVVEETPNHIPEGMERLQIQGSYGSIRAELDFSKMGEYYNTLINWITNKGLKMHPTEHLIELYHPNTNYETELEIYIPLMDEEK</sequence>
<dbReference type="Proteomes" id="UP001235840">
    <property type="component" value="Unassembled WGS sequence"/>
</dbReference>
<dbReference type="InterPro" id="IPR029441">
    <property type="entry name" value="Cass2"/>
</dbReference>
<reference evidence="2 3" key="1">
    <citation type="submission" date="2023-07" db="EMBL/GenBank/DDBJ databases">
        <title>Genomic Encyclopedia of Type Strains, Phase IV (KMG-IV): sequencing the most valuable type-strain genomes for metagenomic binning, comparative biology and taxonomic classification.</title>
        <authorList>
            <person name="Goeker M."/>
        </authorList>
    </citation>
    <scope>NUCLEOTIDE SEQUENCE [LARGE SCALE GENOMIC DNA]</scope>
    <source>
        <strain evidence="2 3">DSM 12751</strain>
    </source>
</reference>
<evidence type="ECO:0000259" key="1">
    <source>
        <dbReference type="Pfam" id="PF14526"/>
    </source>
</evidence>
<dbReference type="InterPro" id="IPR011256">
    <property type="entry name" value="Reg_factor_effector_dom_sf"/>
</dbReference>
<dbReference type="EMBL" id="JAUSTY010000020">
    <property type="protein sequence ID" value="MDQ0167814.1"/>
    <property type="molecule type" value="Genomic_DNA"/>
</dbReference>
<comment type="caution">
    <text evidence="2">The sequence shown here is derived from an EMBL/GenBank/DDBJ whole genome shotgun (WGS) entry which is preliminary data.</text>
</comment>
<keyword evidence="3" id="KW-1185">Reference proteome</keyword>
<dbReference type="SUPFAM" id="SSF55136">
    <property type="entry name" value="Probable bacterial effector-binding domain"/>
    <property type="match status" value="1"/>
</dbReference>
<organism evidence="2 3">
    <name type="scientific">Caldalkalibacillus horti</name>
    <dbReference type="NCBI Taxonomy" id="77523"/>
    <lineage>
        <taxon>Bacteria</taxon>
        <taxon>Bacillati</taxon>
        <taxon>Bacillota</taxon>
        <taxon>Bacilli</taxon>
        <taxon>Bacillales</taxon>
        <taxon>Bacillaceae</taxon>
        <taxon>Caldalkalibacillus</taxon>
    </lineage>
</organism>
<evidence type="ECO:0000313" key="2">
    <source>
        <dbReference type="EMBL" id="MDQ0167814.1"/>
    </source>
</evidence>
<dbReference type="Gene3D" id="3.20.80.10">
    <property type="entry name" value="Regulatory factor, effector binding domain"/>
    <property type="match status" value="1"/>
</dbReference>
<protein>
    <submittedName>
        <fullName evidence="2">Transcriptional regulator YdeE</fullName>
    </submittedName>
</protein>
<dbReference type="Pfam" id="PF14526">
    <property type="entry name" value="Cass2"/>
    <property type="match status" value="1"/>
</dbReference>
<feature type="domain" description="Integron-associated effector binding protein" evidence="1">
    <location>
        <begin position="26"/>
        <end position="148"/>
    </location>
</feature>
<gene>
    <name evidence="2" type="ORF">J2S11_003743</name>
</gene>